<dbReference type="PANTHER" id="PTHR31310">
    <property type="match status" value="1"/>
</dbReference>
<dbReference type="RefSeq" id="WP_123132005.1">
    <property type="nucleotide sequence ID" value="NZ_RJJE01000003.1"/>
</dbReference>
<evidence type="ECO:0000256" key="2">
    <source>
        <dbReference type="ARBA" id="ARBA00022692"/>
    </source>
</evidence>
<evidence type="ECO:0000313" key="7">
    <source>
        <dbReference type="EMBL" id="RNI31869.1"/>
    </source>
</evidence>
<keyword evidence="8" id="KW-1185">Reference proteome</keyword>
<gene>
    <name evidence="7" type="ORF">EFA69_04990</name>
</gene>
<reference evidence="7 8" key="1">
    <citation type="submission" date="2018-11" db="EMBL/GenBank/DDBJ databases">
        <title>Rufibacter latericius sp. nov., isolated from water in Baiyang Lake.</title>
        <authorList>
            <person name="Yang Y."/>
        </authorList>
    </citation>
    <scope>NUCLEOTIDE SEQUENCE [LARGE SCALE GENOMIC DNA]</scope>
    <source>
        <strain evidence="7 8">MCC P1</strain>
    </source>
</reference>
<accession>A0A3M9N245</accession>
<evidence type="ECO:0000256" key="5">
    <source>
        <dbReference type="SAM" id="Phobius"/>
    </source>
</evidence>
<sequence>MRTTSTVASKTKKETGVSAKAALVVTAISAGYLLLSYVLIGFKPEQLLLVALFNSLYYLSPVTRKFALGYTIFMVFWILFDYMKAFPNYWFNEVHIKDLYEAEKAFFGVMYDGIALTPNEYWLRHPNTALDILSGVFYLCWVPVPMGFAAFLFFKNRQQFIYFSLTFLLVNIMGFVVYYLYPAAPPWYIQQYGFDFIAHTPGNMAGLARFDAYFGIDLFRGMYAKGSNVFAAMPSLHSAYPLIVFYYGLKNRLKWVNVVFGVIMGGIWFAAVYSSHHYVLDVLFGVVCAATGIGLFNWAMARKGAVYRAVQRFIKAIE</sequence>
<feature type="transmembrane region" description="Helical" evidence="5">
    <location>
        <begin position="229"/>
        <end position="248"/>
    </location>
</feature>
<keyword evidence="4 5" id="KW-0472">Membrane</keyword>
<comment type="caution">
    <text evidence="7">The sequence shown here is derived from an EMBL/GenBank/DDBJ whole genome shotgun (WGS) entry which is preliminary data.</text>
</comment>
<evidence type="ECO:0000313" key="8">
    <source>
        <dbReference type="Proteomes" id="UP000271010"/>
    </source>
</evidence>
<feature type="transmembrane region" description="Helical" evidence="5">
    <location>
        <begin position="279"/>
        <end position="299"/>
    </location>
</feature>
<feature type="transmembrane region" description="Helical" evidence="5">
    <location>
        <begin position="255"/>
        <end position="273"/>
    </location>
</feature>
<evidence type="ECO:0000256" key="3">
    <source>
        <dbReference type="ARBA" id="ARBA00022989"/>
    </source>
</evidence>
<dbReference type="EMBL" id="RJJE01000003">
    <property type="protein sequence ID" value="RNI31869.1"/>
    <property type="molecule type" value="Genomic_DNA"/>
</dbReference>
<evidence type="ECO:0000259" key="6">
    <source>
        <dbReference type="Pfam" id="PF14378"/>
    </source>
</evidence>
<dbReference type="InterPro" id="IPR026841">
    <property type="entry name" value="Aur1/Ipt1"/>
</dbReference>
<dbReference type="Proteomes" id="UP000271010">
    <property type="component" value="Unassembled WGS sequence"/>
</dbReference>
<proteinExistence type="predicted"/>
<name>A0A3M9N245_9BACT</name>
<feature type="transmembrane region" description="Helical" evidence="5">
    <location>
        <begin position="161"/>
        <end position="181"/>
    </location>
</feature>
<protein>
    <submittedName>
        <fullName evidence="7">Inositol phosphorylceramide synthase</fullName>
    </submittedName>
</protein>
<dbReference type="InterPro" id="IPR052185">
    <property type="entry name" value="IPC_Synthase-Related"/>
</dbReference>
<dbReference type="PANTHER" id="PTHR31310:SF7">
    <property type="entry name" value="PA-PHOSPHATASE RELATED-FAMILY PROTEIN DDB_G0268928"/>
    <property type="match status" value="1"/>
</dbReference>
<feature type="domain" description="Inositolphosphotransferase Aur1/Ipt1" evidence="6">
    <location>
        <begin position="122"/>
        <end position="293"/>
    </location>
</feature>
<comment type="subcellular location">
    <subcellularLocation>
        <location evidence="1">Membrane</location>
        <topology evidence="1">Multi-pass membrane protein</topology>
    </subcellularLocation>
</comment>
<keyword evidence="2 5" id="KW-0812">Transmembrane</keyword>
<organism evidence="7 8">
    <name type="scientific">Rufibacter immobilis</name>
    <dbReference type="NCBI Taxonomy" id="1348778"/>
    <lineage>
        <taxon>Bacteria</taxon>
        <taxon>Pseudomonadati</taxon>
        <taxon>Bacteroidota</taxon>
        <taxon>Cytophagia</taxon>
        <taxon>Cytophagales</taxon>
        <taxon>Hymenobacteraceae</taxon>
        <taxon>Rufibacter</taxon>
    </lineage>
</organism>
<feature type="transmembrane region" description="Helical" evidence="5">
    <location>
        <begin position="62"/>
        <end position="80"/>
    </location>
</feature>
<dbReference type="AlphaFoldDB" id="A0A3M9N245"/>
<dbReference type="Pfam" id="PF14378">
    <property type="entry name" value="PAP2_3"/>
    <property type="match status" value="1"/>
</dbReference>
<dbReference type="OrthoDB" id="629685at2"/>
<evidence type="ECO:0000256" key="1">
    <source>
        <dbReference type="ARBA" id="ARBA00004141"/>
    </source>
</evidence>
<dbReference type="GO" id="GO:0016020">
    <property type="term" value="C:membrane"/>
    <property type="evidence" value="ECO:0007669"/>
    <property type="project" value="UniProtKB-SubCell"/>
</dbReference>
<keyword evidence="3 5" id="KW-1133">Transmembrane helix</keyword>
<feature type="transmembrane region" description="Helical" evidence="5">
    <location>
        <begin position="21"/>
        <end position="42"/>
    </location>
</feature>
<dbReference type="CDD" id="cd03386">
    <property type="entry name" value="PAP2_Aur1_like"/>
    <property type="match status" value="1"/>
</dbReference>
<feature type="transmembrane region" description="Helical" evidence="5">
    <location>
        <begin position="135"/>
        <end position="154"/>
    </location>
</feature>
<evidence type="ECO:0000256" key="4">
    <source>
        <dbReference type="ARBA" id="ARBA00023136"/>
    </source>
</evidence>